<comment type="function">
    <text evidence="7">Catalyzes the reversible isomerization of glucose-6-phosphate to fructose-6-phosphate.</text>
</comment>
<proteinExistence type="inferred from homology"/>
<dbReference type="SUPFAM" id="SSF53697">
    <property type="entry name" value="SIS domain"/>
    <property type="match status" value="1"/>
</dbReference>
<evidence type="ECO:0000256" key="2">
    <source>
        <dbReference type="ARBA" id="ARBA00006604"/>
    </source>
</evidence>
<dbReference type="EC" id="5.3.1.9" evidence="7"/>
<dbReference type="Pfam" id="PF00342">
    <property type="entry name" value="PGI"/>
    <property type="match status" value="1"/>
</dbReference>
<dbReference type="PANTHER" id="PTHR11469:SF1">
    <property type="entry name" value="GLUCOSE-6-PHOSPHATE ISOMERASE"/>
    <property type="match status" value="1"/>
</dbReference>
<dbReference type="EMBL" id="JBBMFC010000009">
    <property type="protein sequence ID" value="MEQ2578514.1"/>
    <property type="molecule type" value="Genomic_DNA"/>
</dbReference>
<dbReference type="InterPro" id="IPR035476">
    <property type="entry name" value="SIS_PGI_1"/>
</dbReference>
<evidence type="ECO:0000256" key="5">
    <source>
        <dbReference type="ARBA" id="ARBA00023235"/>
    </source>
</evidence>
<evidence type="ECO:0000313" key="9">
    <source>
        <dbReference type="EMBL" id="MEQ2578514.1"/>
    </source>
</evidence>
<comment type="caution">
    <text evidence="7">Lacks conserved residue(s) required for the propagation of feature annotation.</text>
</comment>
<dbReference type="CDD" id="cd05016">
    <property type="entry name" value="SIS_PGI_2"/>
    <property type="match status" value="1"/>
</dbReference>
<keyword evidence="10" id="KW-1185">Reference proteome</keyword>
<organism evidence="9 10">
    <name type="scientific">Hominiventricola aquisgranensis</name>
    <dbReference type="NCBI Taxonomy" id="3133164"/>
    <lineage>
        <taxon>Bacteria</taxon>
        <taxon>Bacillati</taxon>
        <taxon>Bacillota</taxon>
        <taxon>Clostridia</taxon>
        <taxon>Lachnospirales</taxon>
        <taxon>Lachnospiraceae</taxon>
        <taxon>Hominiventricola</taxon>
    </lineage>
</organism>
<dbReference type="Proteomes" id="UP001470288">
    <property type="component" value="Unassembled WGS sequence"/>
</dbReference>
<name>A0ABV1I016_9FIRM</name>
<keyword evidence="5 7" id="KW-0413">Isomerase</keyword>
<comment type="pathway">
    <text evidence="7">Carbohydrate biosynthesis; gluconeogenesis.</text>
</comment>
<dbReference type="PANTHER" id="PTHR11469">
    <property type="entry name" value="GLUCOSE-6-PHOSPHATE ISOMERASE"/>
    <property type="match status" value="1"/>
</dbReference>
<keyword evidence="4 7" id="KW-0324">Glycolysis</keyword>
<evidence type="ECO:0000256" key="8">
    <source>
        <dbReference type="RuleBase" id="RU000612"/>
    </source>
</evidence>
<comment type="catalytic activity">
    <reaction evidence="6 7 8">
        <text>alpha-D-glucose 6-phosphate = beta-D-fructose 6-phosphate</text>
        <dbReference type="Rhea" id="RHEA:11816"/>
        <dbReference type="ChEBI" id="CHEBI:57634"/>
        <dbReference type="ChEBI" id="CHEBI:58225"/>
        <dbReference type="EC" id="5.3.1.9"/>
    </reaction>
</comment>
<dbReference type="InterPro" id="IPR018189">
    <property type="entry name" value="Phosphoglucose_isomerase_CS"/>
</dbReference>
<dbReference type="NCBIfam" id="NF010697">
    <property type="entry name" value="PRK14097.1"/>
    <property type="match status" value="1"/>
</dbReference>
<comment type="subcellular location">
    <subcellularLocation>
        <location evidence="7">Cytoplasm</location>
    </subcellularLocation>
</comment>
<reference evidence="9 10" key="1">
    <citation type="submission" date="2024-03" db="EMBL/GenBank/DDBJ databases">
        <title>Human intestinal bacterial collection.</title>
        <authorList>
            <person name="Pauvert C."/>
            <person name="Hitch T.C.A."/>
            <person name="Clavel T."/>
        </authorList>
    </citation>
    <scope>NUCLEOTIDE SEQUENCE [LARGE SCALE GENOMIC DNA]</scope>
    <source>
        <strain evidence="9 10">CLA-AA-H78B</strain>
    </source>
</reference>
<dbReference type="CDD" id="cd05015">
    <property type="entry name" value="SIS_PGI_1"/>
    <property type="match status" value="1"/>
</dbReference>
<dbReference type="InterPro" id="IPR046348">
    <property type="entry name" value="SIS_dom_sf"/>
</dbReference>
<evidence type="ECO:0000256" key="7">
    <source>
        <dbReference type="HAMAP-Rule" id="MF_00473"/>
    </source>
</evidence>
<sequence>MAKVTFDYSRTAQFISKEEVENSKVLAEVAKKVLVEKTGAGNDFLGWIDLPVDYDKEEFARIQKAAAKIQSDSEVLLVIGIGGSYLGARAAIEFLRHSFYNSVSKEVRKTPEIYFVGNSLSTRYIKDLMDVIGDRDFSINMISKSGTTTEPAIAFRVFKEMLEKKYGKAEAAKRIYATTDKARGALKHVADEEGYETFVVPDDVGGRFSVLTAVGLLPIAVSGADITKLMEGAASGRELALNTPFEENDAVKYAVIRNILHQKGKAVEVLANYEPSLHYVSEWWKQLYGESEGKDQKGIFPASVDLTADLHSMGQFIQDGSRIMYETVLEVETCEDEIVMGEEAVDLDGLNYLAGKNVDFVNKSAMNGTILAHTDGNVPNLLVKIPAQDEFSLGQLFYFFEFACGVSGYMLGVNPFNQPGVESYKKNMFALLGKPGYEAQREELLKRL</sequence>
<evidence type="ECO:0000256" key="1">
    <source>
        <dbReference type="ARBA" id="ARBA00004926"/>
    </source>
</evidence>
<keyword evidence="7" id="KW-0963">Cytoplasm</keyword>
<comment type="pathway">
    <text evidence="1 7 8">Carbohydrate degradation; glycolysis; D-glyceraldehyde 3-phosphate and glycerone phosphate from D-glucose: step 2/4.</text>
</comment>
<dbReference type="InterPro" id="IPR001672">
    <property type="entry name" value="G6P_Isomerase"/>
</dbReference>
<gene>
    <name evidence="7" type="primary">pgi</name>
    <name evidence="9" type="ORF">WMO62_06600</name>
</gene>
<dbReference type="HAMAP" id="MF_00473">
    <property type="entry name" value="G6P_isomerase"/>
    <property type="match status" value="1"/>
</dbReference>
<dbReference type="Gene3D" id="3.40.50.10490">
    <property type="entry name" value="Glucose-6-phosphate isomerase like protein, domain 1"/>
    <property type="match status" value="2"/>
</dbReference>
<feature type="active site" evidence="7">
    <location>
        <position position="425"/>
    </location>
</feature>
<evidence type="ECO:0000256" key="3">
    <source>
        <dbReference type="ARBA" id="ARBA00022432"/>
    </source>
</evidence>
<dbReference type="RefSeq" id="WP_349144208.1">
    <property type="nucleotide sequence ID" value="NZ_JBBMFC010000009.1"/>
</dbReference>
<evidence type="ECO:0000313" key="10">
    <source>
        <dbReference type="Proteomes" id="UP001470288"/>
    </source>
</evidence>
<dbReference type="PROSITE" id="PS00765">
    <property type="entry name" value="P_GLUCOSE_ISOMERASE_1"/>
    <property type="match status" value="1"/>
</dbReference>
<dbReference type="PRINTS" id="PR00662">
    <property type="entry name" value="G6PISOMERASE"/>
</dbReference>
<evidence type="ECO:0000256" key="6">
    <source>
        <dbReference type="ARBA" id="ARBA00029321"/>
    </source>
</evidence>
<dbReference type="InterPro" id="IPR035482">
    <property type="entry name" value="SIS_PGI_2"/>
</dbReference>
<comment type="caution">
    <text evidence="9">The sequence shown here is derived from an EMBL/GenBank/DDBJ whole genome shotgun (WGS) entry which is preliminary data.</text>
</comment>
<protein>
    <recommendedName>
        <fullName evidence="7">Glucose-6-phosphate isomerase</fullName>
        <shortName evidence="7">GPI</shortName>
        <ecNumber evidence="7">5.3.1.9</ecNumber>
    </recommendedName>
    <alternativeName>
        <fullName evidence="7">Phosphoglucose isomerase</fullName>
        <shortName evidence="7">PGI</shortName>
    </alternativeName>
    <alternativeName>
        <fullName evidence="7">Phosphohexose isomerase</fullName>
        <shortName evidence="7">PHI</shortName>
    </alternativeName>
</protein>
<keyword evidence="3 7" id="KW-0312">Gluconeogenesis</keyword>
<dbReference type="PROSITE" id="PS51463">
    <property type="entry name" value="P_GLUCOSE_ISOMERASE_3"/>
    <property type="match status" value="1"/>
</dbReference>
<evidence type="ECO:0000256" key="4">
    <source>
        <dbReference type="ARBA" id="ARBA00023152"/>
    </source>
</evidence>
<dbReference type="GO" id="GO:0004347">
    <property type="term" value="F:glucose-6-phosphate isomerase activity"/>
    <property type="evidence" value="ECO:0007669"/>
    <property type="project" value="UniProtKB-EC"/>
</dbReference>
<accession>A0ABV1I016</accession>
<comment type="similarity">
    <text evidence="2 7 8">Belongs to the GPI family.</text>
</comment>
<feature type="active site" description="Proton donor" evidence="7">
    <location>
        <position position="290"/>
    </location>
</feature>
<dbReference type="PROSITE" id="PS00174">
    <property type="entry name" value="P_GLUCOSE_ISOMERASE_2"/>
    <property type="match status" value="1"/>
</dbReference>